<dbReference type="Proteomes" id="UP001154322">
    <property type="component" value="Unassembled WGS sequence"/>
</dbReference>
<comment type="caution">
    <text evidence="3">The sequence shown here is derived from an EMBL/GenBank/DDBJ whole genome shotgun (WGS) entry which is preliminary data.</text>
</comment>
<gene>
    <name evidence="3" type="ORF">WJ0W_006394</name>
</gene>
<proteinExistence type="predicted"/>
<accession>A0ABN8UDI4</accession>
<dbReference type="PROSITE" id="PS50943">
    <property type="entry name" value="HTH_CROC1"/>
    <property type="match status" value="1"/>
</dbReference>
<evidence type="ECO:0000313" key="4">
    <source>
        <dbReference type="Proteomes" id="UP001154322"/>
    </source>
</evidence>
<dbReference type="SUPFAM" id="SSF47413">
    <property type="entry name" value="lambda repressor-like DNA-binding domains"/>
    <property type="match status" value="1"/>
</dbReference>
<keyword evidence="1" id="KW-0238">DNA-binding</keyword>
<dbReference type="Pfam" id="PF01381">
    <property type="entry name" value="HTH_3"/>
    <property type="match status" value="1"/>
</dbReference>
<dbReference type="Gene3D" id="1.10.260.40">
    <property type="entry name" value="lambda repressor-like DNA-binding domains"/>
    <property type="match status" value="1"/>
</dbReference>
<dbReference type="InterPro" id="IPR010982">
    <property type="entry name" value="Lambda_DNA-bd_dom_sf"/>
</dbReference>
<dbReference type="PANTHER" id="PTHR46558:SF11">
    <property type="entry name" value="HTH-TYPE TRANSCRIPTIONAL REGULATOR XRE"/>
    <property type="match status" value="1"/>
</dbReference>
<dbReference type="InterPro" id="IPR001387">
    <property type="entry name" value="Cro/C1-type_HTH"/>
</dbReference>
<reference evidence="3" key="1">
    <citation type="submission" date="2022-06" db="EMBL/GenBank/DDBJ databases">
        <authorList>
            <person name="Dietemann V."/>
            <person name="Ory F."/>
            <person name="Dainat B."/>
            <person name="Oberhansli S."/>
        </authorList>
    </citation>
    <scope>NUCLEOTIDE SEQUENCE</scope>
    <source>
        <strain evidence="3">Ena-SAMPLE-TAB-26-04-2022-14:26:32:270-5432</strain>
    </source>
</reference>
<feature type="domain" description="HTH cro/C1-type" evidence="2">
    <location>
        <begin position="8"/>
        <end position="62"/>
    </location>
</feature>
<organism evidence="3 4">
    <name type="scientific">Paenibacillus melissococcoides</name>
    <dbReference type="NCBI Taxonomy" id="2912268"/>
    <lineage>
        <taxon>Bacteria</taxon>
        <taxon>Bacillati</taxon>
        <taxon>Bacillota</taxon>
        <taxon>Bacilli</taxon>
        <taxon>Bacillales</taxon>
        <taxon>Paenibacillaceae</taxon>
        <taxon>Paenibacillus</taxon>
    </lineage>
</organism>
<protein>
    <submittedName>
        <fullName evidence="3">Helix-turn-helix domain-containing protein</fullName>
    </submittedName>
</protein>
<dbReference type="SMART" id="SM00530">
    <property type="entry name" value="HTH_XRE"/>
    <property type="match status" value="1"/>
</dbReference>
<evidence type="ECO:0000313" key="3">
    <source>
        <dbReference type="EMBL" id="CAH8249208.1"/>
    </source>
</evidence>
<name>A0ABN8UDI4_9BACL</name>
<sequence>MMTLGQRITDLRNYKRLTQEQVAEALGVKRARYNAWEHGISNPDHLMLVSIARFHGVTVDFLLGHPHPKGTTLLTEEMYADGYTDESFFEDLEKELERNYKNKTTQGNEKSVHTPSWANKKDTRDFKKMLEEDAPVMFDGVPLDDEDKEKIMRVMEAIFWDAKKKNKRKATDE</sequence>
<dbReference type="PANTHER" id="PTHR46558">
    <property type="entry name" value="TRACRIPTIONAL REGULATORY PROTEIN-RELATED-RELATED"/>
    <property type="match status" value="1"/>
</dbReference>
<dbReference type="EMBL" id="CALYLO010000015">
    <property type="protein sequence ID" value="CAH8249208.1"/>
    <property type="molecule type" value="Genomic_DNA"/>
</dbReference>
<dbReference type="CDD" id="cd00093">
    <property type="entry name" value="HTH_XRE"/>
    <property type="match status" value="1"/>
</dbReference>
<dbReference type="RefSeq" id="WP_213426022.1">
    <property type="nucleotide sequence ID" value="NZ_AP031286.1"/>
</dbReference>
<evidence type="ECO:0000259" key="2">
    <source>
        <dbReference type="PROSITE" id="PS50943"/>
    </source>
</evidence>
<keyword evidence="4" id="KW-1185">Reference proteome</keyword>
<evidence type="ECO:0000256" key="1">
    <source>
        <dbReference type="ARBA" id="ARBA00023125"/>
    </source>
</evidence>